<dbReference type="InterPro" id="IPR036388">
    <property type="entry name" value="WH-like_DNA-bd_sf"/>
</dbReference>
<dbReference type="Gene3D" id="1.10.10.10">
    <property type="entry name" value="Winged helix-like DNA-binding domain superfamily/Winged helix DNA-binding domain"/>
    <property type="match status" value="1"/>
</dbReference>
<dbReference type="GO" id="GO:0004386">
    <property type="term" value="F:helicase activity"/>
    <property type="evidence" value="ECO:0007669"/>
    <property type="project" value="UniProtKB-KW"/>
</dbReference>
<proteinExistence type="predicted"/>
<dbReference type="InterPro" id="IPR038475">
    <property type="entry name" value="RecG_C_sf"/>
</dbReference>
<dbReference type="Pfam" id="PF13749">
    <property type="entry name" value="HATPase_c_4"/>
    <property type="match status" value="1"/>
</dbReference>
<accession>A0A662ZAE2</accession>
<keyword evidence="1" id="KW-0347">Helicase</keyword>
<reference evidence="1 2" key="1">
    <citation type="submission" date="2016-10" db="EMBL/GenBank/DDBJ databases">
        <authorList>
            <person name="Varghese N."/>
            <person name="Submissions S."/>
        </authorList>
    </citation>
    <scope>NUCLEOTIDE SEQUENCE [LARGE SCALE GENOMIC DNA]</scope>
    <source>
        <strain evidence="1 2">22B</strain>
    </source>
</reference>
<protein>
    <submittedName>
        <fullName evidence="1">ATP-dependent DNA helicase recG C-terminal</fullName>
    </submittedName>
</protein>
<organism evidence="1 2">
    <name type="scientific">Succinivibrio dextrinosolvens</name>
    <dbReference type="NCBI Taxonomy" id="83771"/>
    <lineage>
        <taxon>Bacteria</taxon>
        <taxon>Pseudomonadati</taxon>
        <taxon>Pseudomonadota</taxon>
        <taxon>Gammaproteobacteria</taxon>
        <taxon>Aeromonadales</taxon>
        <taxon>Succinivibrionaceae</taxon>
        <taxon>Succinivibrio</taxon>
    </lineage>
</organism>
<dbReference type="EMBL" id="FOSF01000038">
    <property type="protein sequence ID" value="SFK21183.1"/>
    <property type="molecule type" value="Genomic_DNA"/>
</dbReference>
<dbReference type="PANTHER" id="PTHR30595">
    <property type="entry name" value="GLPR-RELATED TRANSCRIPTIONAL REPRESSOR"/>
    <property type="match status" value="1"/>
</dbReference>
<keyword evidence="1" id="KW-0067">ATP-binding</keyword>
<name>A0A662ZAE2_9GAMM</name>
<sequence>MIKELQLEGCNRSFDTTQVVGEITISEINSLCERMYQHALARCKSDEQRTELKKITLSQLVSWKIVVQSNGRYFPTNAWLLLTGDFENLMPEAYIQLAAFKGKTRAVFLDKQDAKGPIDMQIEDAMIFVKKHINLGSRIAGKYRVDYYELPIDSIREMISNAVCHRSYLSPGTIQVAIYDDRLEFTSPGRLSPDLSIEQIIAGNSRIQNSAIGAAFFYMHIIEKWGSGIPRIFSDSRLYGLGDPEIKDFGSSLRISIRRKAFDTDPFGVVDPSLTGKEQYQSFALNSAPDNKDAIAQTSEVIITRDAVSSIALEPKVGNEISNSIDLIMEILNSKMEEDELKLYIPIADYLKTHEIIKTSDVVRITQKSPTSANRYLSRLVKLGILKPEGENKGRLYRRVV</sequence>
<keyword evidence="1" id="KW-0547">Nucleotide-binding</keyword>
<dbReference type="RefSeq" id="WP_074841032.1">
    <property type="nucleotide sequence ID" value="NZ_CP047056.1"/>
</dbReference>
<keyword evidence="1" id="KW-0378">Hydrolase</keyword>
<keyword evidence="2" id="KW-1185">Reference proteome</keyword>
<dbReference type="AlphaFoldDB" id="A0A662ZAE2"/>
<gene>
    <name evidence="1" type="ORF">SAMN04487865_10389</name>
</gene>
<dbReference type="OrthoDB" id="9807853at2"/>
<evidence type="ECO:0000313" key="1">
    <source>
        <dbReference type="EMBL" id="SFK21183.1"/>
    </source>
</evidence>
<dbReference type="PANTHER" id="PTHR30595:SF6">
    <property type="entry name" value="SCHLAFEN ALBA-2 DOMAIN-CONTAINING PROTEIN"/>
    <property type="match status" value="1"/>
</dbReference>
<dbReference type="Gene3D" id="3.30.565.60">
    <property type="match status" value="1"/>
</dbReference>
<dbReference type="Proteomes" id="UP000243374">
    <property type="component" value="Unassembled WGS sequence"/>
</dbReference>
<evidence type="ECO:0000313" key="2">
    <source>
        <dbReference type="Proteomes" id="UP000243374"/>
    </source>
</evidence>